<keyword evidence="4" id="KW-0472">Membrane</keyword>
<comment type="subcellular location">
    <subcellularLocation>
        <location evidence="1">Membrane</location>
        <topology evidence="1">Multi-pass membrane protein</topology>
    </subcellularLocation>
</comment>
<gene>
    <name evidence="6" type="ORF">GCM10010383_25280</name>
</gene>
<keyword evidence="2" id="KW-0812">Transmembrane</keyword>
<dbReference type="Pfam" id="PF01040">
    <property type="entry name" value="UbiA"/>
    <property type="match status" value="1"/>
</dbReference>
<dbReference type="InterPro" id="IPR044878">
    <property type="entry name" value="UbiA_sf"/>
</dbReference>
<dbReference type="RefSeq" id="WP_190050272.1">
    <property type="nucleotide sequence ID" value="NZ_BMWC01000003.1"/>
</dbReference>
<dbReference type="EMBL" id="BMWC01000003">
    <property type="protein sequence ID" value="GGW94653.1"/>
    <property type="molecule type" value="Genomic_DNA"/>
</dbReference>
<evidence type="ECO:0008006" key="8">
    <source>
        <dbReference type="Google" id="ProtNLM"/>
    </source>
</evidence>
<dbReference type="InterPro" id="IPR000537">
    <property type="entry name" value="UbiA_prenyltransferase"/>
</dbReference>
<feature type="region of interest" description="Disordered" evidence="5">
    <location>
        <begin position="248"/>
        <end position="272"/>
    </location>
</feature>
<reference evidence="7" key="1">
    <citation type="journal article" date="2019" name="Int. J. Syst. Evol. Microbiol.">
        <title>The Global Catalogue of Microorganisms (GCM) 10K type strain sequencing project: providing services to taxonomists for standard genome sequencing and annotation.</title>
        <authorList>
            <consortium name="The Broad Institute Genomics Platform"/>
            <consortium name="The Broad Institute Genome Sequencing Center for Infectious Disease"/>
            <person name="Wu L."/>
            <person name="Ma J."/>
        </authorList>
    </citation>
    <scope>NUCLEOTIDE SEQUENCE [LARGE SCALE GENOMIC DNA]</scope>
    <source>
        <strain evidence="7">JCM 4866</strain>
    </source>
</reference>
<evidence type="ECO:0000256" key="2">
    <source>
        <dbReference type="ARBA" id="ARBA00022692"/>
    </source>
</evidence>
<keyword evidence="3" id="KW-1133">Transmembrane helix</keyword>
<evidence type="ECO:0000256" key="4">
    <source>
        <dbReference type="ARBA" id="ARBA00023136"/>
    </source>
</evidence>
<evidence type="ECO:0000313" key="7">
    <source>
        <dbReference type="Proteomes" id="UP000617743"/>
    </source>
</evidence>
<proteinExistence type="predicted"/>
<evidence type="ECO:0000313" key="6">
    <source>
        <dbReference type="EMBL" id="GGW94653.1"/>
    </source>
</evidence>
<protein>
    <recommendedName>
        <fullName evidence="8">Prenyltransferase</fullName>
    </recommendedName>
</protein>
<dbReference type="NCBIfam" id="NF045897">
    <property type="entry name" value="SCO3242_trans"/>
    <property type="match status" value="1"/>
</dbReference>
<keyword evidence="7" id="KW-1185">Reference proteome</keyword>
<evidence type="ECO:0000256" key="1">
    <source>
        <dbReference type="ARBA" id="ARBA00004141"/>
    </source>
</evidence>
<dbReference type="Gene3D" id="1.10.357.140">
    <property type="entry name" value="UbiA prenyltransferase"/>
    <property type="match status" value="1"/>
</dbReference>
<organism evidence="6 7">
    <name type="scientific">Streptomyces lomondensis</name>
    <dbReference type="NCBI Taxonomy" id="68229"/>
    <lineage>
        <taxon>Bacteria</taxon>
        <taxon>Bacillati</taxon>
        <taxon>Actinomycetota</taxon>
        <taxon>Actinomycetes</taxon>
        <taxon>Kitasatosporales</taxon>
        <taxon>Streptomycetaceae</taxon>
        <taxon>Streptomyces</taxon>
    </lineage>
</organism>
<dbReference type="PANTHER" id="PTHR42723:SF1">
    <property type="entry name" value="CHLOROPHYLL SYNTHASE, CHLOROPLASTIC"/>
    <property type="match status" value="1"/>
</dbReference>
<dbReference type="PANTHER" id="PTHR42723">
    <property type="entry name" value="CHLOROPHYLL SYNTHASE"/>
    <property type="match status" value="1"/>
</dbReference>
<accession>A0ABQ2X2H2</accession>
<dbReference type="Proteomes" id="UP000617743">
    <property type="component" value="Unassembled WGS sequence"/>
</dbReference>
<name>A0ABQ2X2H2_9ACTN</name>
<dbReference type="CDD" id="cd13964">
    <property type="entry name" value="PT_UbiA_1"/>
    <property type="match status" value="1"/>
</dbReference>
<feature type="compositionally biased region" description="Low complexity" evidence="5">
    <location>
        <begin position="250"/>
        <end position="272"/>
    </location>
</feature>
<evidence type="ECO:0000256" key="3">
    <source>
        <dbReference type="ARBA" id="ARBA00022989"/>
    </source>
</evidence>
<dbReference type="InterPro" id="IPR050475">
    <property type="entry name" value="Prenyltransferase_related"/>
</dbReference>
<comment type="caution">
    <text evidence="6">The sequence shown here is derived from an EMBL/GenBank/DDBJ whole genome shotgun (WGS) entry which is preliminary data.</text>
</comment>
<sequence length="353" mass="34690">MGGSVGASGGGVAASDVSVGASDGSVAATAHCGDAARSGRARAWAELLRLPALFSVPGDALAGTAATGAAPNARTLLAIGSSLCLYEAGMALNDWADRDVDAVERPHRPLPSGRIRPAAALTAACALTGAGLALAARAGRPALAVAAPLAATVWAYDLGLKHTPAGPVAMGAARGLDLLLGAASTTGRPRAALPSAALLGTHTIAVTTVSRQEARGGSPLAPLAALATTALLTRVVAHRSLRHLTGRQQAAAPALPGIPAARPGRQEPGGPQPGALLTTALAAAYAATTARPYVHAALNPSPPLTQRAVGAGIRATIPLQATLASRSRGTATALLIAALAPLGARFAKKVSVT</sequence>
<evidence type="ECO:0000256" key="5">
    <source>
        <dbReference type="SAM" id="MobiDB-lite"/>
    </source>
</evidence>